<dbReference type="InterPro" id="IPR009875">
    <property type="entry name" value="PilZ_domain"/>
</dbReference>
<feature type="domain" description="PilZ" evidence="2">
    <location>
        <begin position="9"/>
        <end position="104"/>
    </location>
</feature>
<comment type="caution">
    <text evidence="3">The sequence shown here is derived from an EMBL/GenBank/DDBJ whole genome shotgun (WGS) entry which is preliminary data.</text>
</comment>
<proteinExistence type="predicted"/>
<organism evidence="3 4">
    <name type="scientific">Pontibacterium sinense</name>
    <dbReference type="NCBI Taxonomy" id="2781979"/>
    <lineage>
        <taxon>Bacteria</taxon>
        <taxon>Pseudomonadati</taxon>
        <taxon>Pseudomonadota</taxon>
        <taxon>Gammaproteobacteria</taxon>
        <taxon>Oceanospirillales</taxon>
        <taxon>Oceanospirillaceae</taxon>
        <taxon>Pontibacterium</taxon>
    </lineage>
</organism>
<dbReference type="EMBL" id="JADEYS010000001">
    <property type="protein sequence ID" value="MBE9395865.1"/>
    <property type="molecule type" value="Genomic_DNA"/>
</dbReference>
<dbReference type="RefSeq" id="WP_193951422.1">
    <property type="nucleotide sequence ID" value="NZ_JADEYS010000001.1"/>
</dbReference>
<comment type="subunit">
    <text evidence="1">Monomer in both c-di-GMP-bound and free forms.</text>
</comment>
<dbReference type="GO" id="GO:0035438">
    <property type="term" value="F:cyclic-di-GMP binding"/>
    <property type="evidence" value="ECO:0007669"/>
    <property type="project" value="InterPro"/>
</dbReference>
<name>A0A8J7FR52_9GAMM</name>
<dbReference type="Gene3D" id="2.40.10.220">
    <property type="entry name" value="predicted glycosyltransferase like domains"/>
    <property type="match status" value="1"/>
</dbReference>
<dbReference type="Pfam" id="PF07238">
    <property type="entry name" value="PilZ"/>
    <property type="match status" value="1"/>
</dbReference>
<evidence type="ECO:0000256" key="1">
    <source>
        <dbReference type="PIRNR" id="PIRNR028141"/>
    </source>
</evidence>
<dbReference type="AlphaFoldDB" id="A0A8J7FR52"/>
<evidence type="ECO:0000259" key="2">
    <source>
        <dbReference type="Pfam" id="PF07238"/>
    </source>
</evidence>
<dbReference type="InterPro" id="IPR027021">
    <property type="entry name" value="C-di-GMP_BP_PA4608"/>
</dbReference>
<keyword evidence="1" id="KW-0547">Nucleotide-binding</keyword>
<keyword evidence="1" id="KW-0973">c-di-GMP</keyword>
<gene>
    <name evidence="3" type="ORF">IOQ59_01180</name>
</gene>
<comment type="function">
    <text evidence="1">Binds the second messenger bis-(3'-5') cyclic dimeric guanosine monophosphate (c-di-GMP). Can bind two c-di-GMP molecules per monomer. May play a role in bacterial second-messenger regulated processes. Binding to c-di-GMP induces a conformational change of the C- and N-termini resulting in the exposure of a highly negative surface on one side of the protein to a possible effector protein.</text>
</comment>
<evidence type="ECO:0000313" key="3">
    <source>
        <dbReference type="EMBL" id="MBE9395865.1"/>
    </source>
</evidence>
<reference evidence="3" key="1">
    <citation type="submission" date="2020-10" db="EMBL/GenBank/DDBJ databases">
        <title>Bacterium isolated from coastal waters sediment.</title>
        <authorList>
            <person name="Chen R.-J."/>
            <person name="Lu D.-C."/>
            <person name="Zhu K.-L."/>
            <person name="Du Z.-J."/>
        </authorList>
    </citation>
    <scope>NUCLEOTIDE SEQUENCE</scope>
    <source>
        <strain evidence="3">N1Y112</strain>
    </source>
</reference>
<dbReference type="SUPFAM" id="SSF141371">
    <property type="entry name" value="PilZ domain-like"/>
    <property type="match status" value="1"/>
</dbReference>
<dbReference type="Proteomes" id="UP000640333">
    <property type="component" value="Unassembled WGS sequence"/>
</dbReference>
<dbReference type="PIRSF" id="PIRSF028141">
    <property type="entry name" value="C-di-GMP_BP_PA4608"/>
    <property type="match status" value="1"/>
</dbReference>
<protein>
    <recommendedName>
        <fullName evidence="1">Cyclic diguanosine monophosphate-binding protein</fullName>
        <shortName evidence="1">c-di-GMP-binding protein</shortName>
    </recommendedName>
    <alternativeName>
        <fullName evidence="1">Pilz domain-containing protein</fullName>
    </alternativeName>
</protein>
<accession>A0A8J7FR52</accession>
<evidence type="ECO:0000313" key="4">
    <source>
        <dbReference type="Proteomes" id="UP000640333"/>
    </source>
</evidence>
<sequence length="125" mass="14415">MTVNDTSDERRRFTRIHFDAQTEVCYQGEQRAVQLVDISFNGMLVQSESPLPVTQGETAEVQIHLGDNLLKIPVELAHCHNDHYGFRMENLDIDSATHLHRLVELNLGDEKLFERELEHLIPNSH</sequence>
<keyword evidence="4" id="KW-1185">Reference proteome</keyword>